<sequence>MKHLERMIVGAALVVSRNADNKIMVGKKWEDFLHAFFSLVKRSGKESKLNLLSFVSVTKLFR</sequence>
<evidence type="ECO:0000313" key="2">
    <source>
        <dbReference type="Proteomes" id="UP001151071"/>
    </source>
</evidence>
<dbReference type="EMBL" id="JAPYYP010000002">
    <property type="protein sequence ID" value="MDA5107071.1"/>
    <property type="molecule type" value="Genomic_DNA"/>
</dbReference>
<name>A0A9X3Z1U2_9BACL</name>
<dbReference type="Proteomes" id="UP001151071">
    <property type="component" value="Unassembled WGS sequence"/>
</dbReference>
<dbReference type="AlphaFoldDB" id="A0A9X3Z1U2"/>
<reference evidence="1" key="1">
    <citation type="submission" date="2022-12" db="EMBL/GenBank/DDBJ databases">
        <title>Draft genome sequence of the thermophilic strain Brevibacillus thermoruber HT42, isolated from Los Humeros, Puebla, Mexico, with biotechnological potential.</title>
        <authorList>
            <person name="Lara Sanchez J."/>
            <person name="Solis Palacios R."/>
            <person name="Bustos Baena A.S."/>
            <person name="Ruz Baez A.E."/>
            <person name="Espinosa Luna G."/>
            <person name="Oliart Ros R.M."/>
        </authorList>
    </citation>
    <scope>NUCLEOTIDE SEQUENCE</scope>
    <source>
        <strain evidence="1">HT42</strain>
    </source>
</reference>
<gene>
    <name evidence="1" type="ORF">O3V59_01725</name>
</gene>
<dbReference type="RefSeq" id="WP_035289480.1">
    <property type="nucleotide sequence ID" value="NZ_JAPYYP010000002.1"/>
</dbReference>
<keyword evidence="2" id="KW-1185">Reference proteome</keyword>
<protein>
    <submittedName>
        <fullName evidence="1">Uncharacterized protein</fullName>
    </submittedName>
</protein>
<comment type="caution">
    <text evidence="1">The sequence shown here is derived from an EMBL/GenBank/DDBJ whole genome shotgun (WGS) entry which is preliminary data.</text>
</comment>
<organism evidence="1 2">
    <name type="scientific">Brevibacillus thermoruber</name>
    <dbReference type="NCBI Taxonomy" id="33942"/>
    <lineage>
        <taxon>Bacteria</taxon>
        <taxon>Bacillati</taxon>
        <taxon>Bacillota</taxon>
        <taxon>Bacilli</taxon>
        <taxon>Bacillales</taxon>
        <taxon>Paenibacillaceae</taxon>
        <taxon>Brevibacillus</taxon>
    </lineage>
</organism>
<evidence type="ECO:0000313" key="1">
    <source>
        <dbReference type="EMBL" id="MDA5107071.1"/>
    </source>
</evidence>
<accession>A0A9X3Z1U2</accession>
<proteinExistence type="predicted"/>